<dbReference type="Proteomes" id="UP001156666">
    <property type="component" value="Unassembled WGS sequence"/>
</dbReference>
<evidence type="ECO:0000313" key="11">
    <source>
        <dbReference type="Proteomes" id="UP001156666"/>
    </source>
</evidence>
<gene>
    <name evidence="10" type="ORF">GCM10007940_21930</name>
</gene>
<evidence type="ECO:0000256" key="2">
    <source>
        <dbReference type="ARBA" id="ARBA00022676"/>
    </source>
</evidence>
<dbReference type="SUPFAM" id="SSF53448">
    <property type="entry name" value="Nucleotide-diphospho-sugar transferases"/>
    <property type="match status" value="1"/>
</dbReference>
<dbReference type="GO" id="GO:0005886">
    <property type="term" value="C:plasma membrane"/>
    <property type="evidence" value="ECO:0007669"/>
    <property type="project" value="TreeGrafter"/>
</dbReference>
<sequence length="321" mass="36768">MQKSISIVIPVYNEEGNVATLFHEITEVCITQRYTYEIIFIDDKSKDNTLQELKKLSPAKIIAFRKNFGQTQALDAGLKLAKYPIIVTMDGDGQNDPSDIPKMISILFENDYDMVSGWRKNRKDPVGKKIVSRTANFLRKKLINDGIQDSGCALKVYKKECFDDLSLYGEMHRFIPALLKIKGFTIGEMVVNHRPRLHGVSKYSWRRGLKAFIDMISVWYWKKFAVRPLHLLGGMGLIIILFGFLSGLITVYEFAKGQDMSETIWPMITLFSFLIGLQIFISGLLADMLNKSYYESRDEMPYSIKEVIITENIKEVESIST</sequence>
<comment type="caution">
    <text evidence="10">The sequence shown here is derived from an EMBL/GenBank/DDBJ whole genome shotgun (WGS) entry which is preliminary data.</text>
</comment>
<keyword evidence="6 8" id="KW-1133">Transmembrane helix</keyword>
<organism evidence="10 11">
    <name type="scientific">Portibacter lacus</name>
    <dbReference type="NCBI Taxonomy" id="1099794"/>
    <lineage>
        <taxon>Bacteria</taxon>
        <taxon>Pseudomonadati</taxon>
        <taxon>Bacteroidota</taxon>
        <taxon>Saprospiria</taxon>
        <taxon>Saprospirales</taxon>
        <taxon>Haliscomenobacteraceae</taxon>
        <taxon>Portibacter</taxon>
    </lineage>
</organism>
<evidence type="ECO:0000256" key="8">
    <source>
        <dbReference type="SAM" id="Phobius"/>
    </source>
</evidence>
<accession>A0AA37WE64</accession>
<name>A0AA37WE64_9BACT</name>
<evidence type="ECO:0000256" key="6">
    <source>
        <dbReference type="ARBA" id="ARBA00022989"/>
    </source>
</evidence>
<dbReference type="GO" id="GO:0009103">
    <property type="term" value="P:lipopolysaccharide biosynthetic process"/>
    <property type="evidence" value="ECO:0007669"/>
    <property type="project" value="UniProtKB-KW"/>
</dbReference>
<protein>
    <submittedName>
        <fullName evidence="10">Glycosyltransferase</fullName>
    </submittedName>
</protein>
<feature type="transmembrane region" description="Helical" evidence="8">
    <location>
        <begin position="264"/>
        <end position="286"/>
    </location>
</feature>
<keyword evidence="4 8" id="KW-0812">Transmembrane</keyword>
<keyword evidence="1" id="KW-1003">Cell membrane</keyword>
<evidence type="ECO:0000256" key="4">
    <source>
        <dbReference type="ARBA" id="ARBA00022692"/>
    </source>
</evidence>
<proteinExistence type="predicted"/>
<keyword evidence="11" id="KW-1185">Reference proteome</keyword>
<dbReference type="Gene3D" id="3.90.550.10">
    <property type="entry name" value="Spore Coat Polysaccharide Biosynthesis Protein SpsA, Chain A"/>
    <property type="match status" value="1"/>
</dbReference>
<dbReference type="GO" id="GO:0016757">
    <property type="term" value="F:glycosyltransferase activity"/>
    <property type="evidence" value="ECO:0007669"/>
    <property type="project" value="UniProtKB-KW"/>
</dbReference>
<dbReference type="CDD" id="cd04187">
    <property type="entry name" value="DPM1_like_bac"/>
    <property type="match status" value="1"/>
</dbReference>
<evidence type="ECO:0000256" key="1">
    <source>
        <dbReference type="ARBA" id="ARBA00022475"/>
    </source>
</evidence>
<keyword evidence="2" id="KW-0328">Glycosyltransferase</keyword>
<evidence type="ECO:0000256" key="3">
    <source>
        <dbReference type="ARBA" id="ARBA00022679"/>
    </source>
</evidence>
<dbReference type="PANTHER" id="PTHR48090:SF3">
    <property type="entry name" value="UNDECAPRENYL-PHOSPHATE 4-DEOXY-4-FORMAMIDO-L-ARABINOSE TRANSFERASE"/>
    <property type="match status" value="1"/>
</dbReference>
<dbReference type="InterPro" id="IPR029044">
    <property type="entry name" value="Nucleotide-diphossugar_trans"/>
</dbReference>
<keyword evidence="7 8" id="KW-0472">Membrane</keyword>
<keyword evidence="3" id="KW-0808">Transferase</keyword>
<evidence type="ECO:0000256" key="7">
    <source>
        <dbReference type="ARBA" id="ARBA00023136"/>
    </source>
</evidence>
<dbReference type="EMBL" id="BSOH01000014">
    <property type="protein sequence ID" value="GLR17578.1"/>
    <property type="molecule type" value="Genomic_DNA"/>
</dbReference>
<feature type="transmembrane region" description="Helical" evidence="8">
    <location>
        <begin position="229"/>
        <end position="252"/>
    </location>
</feature>
<evidence type="ECO:0000313" key="10">
    <source>
        <dbReference type="EMBL" id="GLR17578.1"/>
    </source>
</evidence>
<evidence type="ECO:0000259" key="9">
    <source>
        <dbReference type="Pfam" id="PF00535"/>
    </source>
</evidence>
<dbReference type="Pfam" id="PF00535">
    <property type="entry name" value="Glycos_transf_2"/>
    <property type="match status" value="1"/>
</dbReference>
<dbReference type="RefSeq" id="WP_235291247.1">
    <property type="nucleotide sequence ID" value="NZ_BSOH01000014.1"/>
</dbReference>
<evidence type="ECO:0000256" key="5">
    <source>
        <dbReference type="ARBA" id="ARBA00022985"/>
    </source>
</evidence>
<dbReference type="AlphaFoldDB" id="A0AA37WE64"/>
<feature type="domain" description="Glycosyltransferase 2-like" evidence="9">
    <location>
        <begin position="6"/>
        <end position="164"/>
    </location>
</feature>
<dbReference type="InterPro" id="IPR050256">
    <property type="entry name" value="Glycosyltransferase_2"/>
</dbReference>
<keyword evidence="5" id="KW-0448">Lipopolysaccharide biosynthesis</keyword>
<dbReference type="PANTHER" id="PTHR48090">
    <property type="entry name" value="UNDECAPRENYL-PHOSPHATE 4-DEOXY-4-FORMAMIDO-L-ARABINOSE TRANSFERASE-RELATED"/>
    <property type="match status" value="1"/>
</dbReference>
<reference evidence="10" key="2">
    <citation type="submission" date="2023-01" db="EMBL/GenBank/DDBJ databases">
        <title>Draft genome sequence of Portibacter lacus strain NBRC 108769.</title>
        <authorList>
            <person name="Sun Q."/>
            <person name="Mori K."/>
        </authorList>
    </citation>
    <scope>NUCLEOTIDE SEQUENCE</scope>
    <source>
        <strain evidence="10">NBRC 108769</strain>
    </source>
</reference>
<reference evidence="10" key="1">
    <citation type="journal article" date="2014" name="Int. J. Syst. Evol. Microbiol.">
        <title>Complete genome sequence of Corynebacterium casei LMG S-19264T (=DSM 44701T), isolated from a smear-ripened cheese.</title>
        <authorList>
            <consortium name="US DOE Joint Genome Institute (JGI-PGF)"/>
            <person name="Walter F."/>
            <person name="Albersmeier A."/>
            <person name="Kalinowski J."/>
            <person name="Ruckert C."/>
        </authorList>
    </citation>
    <scope>NUCLEOTIDE SEQUENCE</scope>
    <source>
        <strain evidence="10">NBRC 108769</strain>
    </source>
</reference>
<dbReference type="InterPro" id="IPR001173">
    <property type="entry name" value="Glyco_trans_2-like"/>
</dbReference>